<proteinExistence type="predicted"/>
<dbReference type="InterPro" id="IPR052897">
    <property type="entry name" value="Sec-Metab_Biosynth_Hydrolase"/>
</dbReference>
<accession>A0A543DZZ4</accession>
<organism evidence="3 4">
    <name type="scientific">Pseudonocardia kunmingensis</name>
    <dbReference type="NCBI Taxonomy" id="630975"/>
    <lineage>
        <taxon>Bacteria</taxon>
        <taxon>Bacillati</taxon>
        <taxon>Actinomycetota</taxon>
        <taxon>Actinomycetes</taxon>
        <taxon>Pseudonocardiales</taxon>
        <taxon>Pseudonocardiaceae</taxon>
        <taxon>Pseudonocardia</taxon>
    </lineage>
</organism>
<dbReference type="EMBL" id="VFPA01000001">
    <property type="protein sequence ID" value="TQM14921.1"/>
    <property type="molecule type" value="Genomic_DNA"/>
</dbReference>
<evidence type="ECO:0000313" key="4">
    <source>
        <dbReference type="Proteomes" id="UP000315677"/>
    </source>
</evidence>
<name>A0A543DZZ4_9PSEU</name>
<evidence type="ECO:0000313" key="3">
    <source>
        <dbReference type="EMBL" id="TQM14921.1"/>
    </source>
</evidence>
<dbReference type="SUPFAM" id="SSF53474">
    <property type="entry name" value="alpha/beta-Hydrolases"/>
    <property type="match status" value="1"/>
</dbReference>
<gene>
    <name evidence="3" type="ORF">FB558_1700</name>
</gene>
<reference evidence="3 4" key="1">
    <citation type="submission" date="2019-06" db="EMBL/GenBank/DDBJ databases">
        <title>Sequencing the genomes of 1000 actinobacteria strains.</title>
        <authorList>
            <person name="Klenk H.-P."/>
        </authorList>
    </citation>
    <scope>NUCLEOTIDE SEQUENCE [LARGE SCALE GENOMIC DNA]</scope>
    <source>
        <strain evidence="3 4">DSM 45301</strain>
    </source>
</reference>
<comment type="caution">
    <text evidence="3">The sequence shown here is derived from an EMBL/GenBank/DDBJ whole genome shotgun (WGS) entry which is preliminary data.</text>
</comment>
<dbReference type="Gene3D" id="3.40.50.1820">
    <property type="entry name" value="alpha/beta hydrolase"/>
    <property type="match status" value="1"/>
</dbReference>
<dbReference type="InterPro" id="IPR000073">
    <property type="entry name" value="AB_hydrolase_1"/>
</dbReference>
<feature type="domain" description="AB hydrolase-1" evidence="2">
    <location>
        <begin position="55"/>
        <end position="273"/>
    </location>
</feature>
<keyword evidence="4" id="KW-1185">Reference proteome</keyword>
<dbReference type="GO" id="GO:0003824">
    <property type="term" value="F:catalytic activity"/>
    <property type="evidence" value="ECO:0007669"/>
    <property type="project" value="UniProtKB-ARBA"/>
</dbReference>
<evidence type="ECO:0000256" key="1">
    <source>
        <dbReference type="SAM" id="MobiDB-lite"/>
    </source>
</evidence>
<feature type="region of interest" description="Disordered" evidence="1">
    <location>
        <begin position="1"/>
        <end position="46"/>
    </location>
</feature>
<dbReference type="InterPro" id="IPR029058">
    <property type="entry name" value="AB_hydrolase_fold"/>
</dbReference>
<dbReference type="Pfam" id="PF12697">
    <property type="entry name" value="Abhydrolase_6"/>
    <property type="match status" value="1"/>
</dbReference>
<sequence>MLMNQSSWDHTLLGVRPSPGPGRGAVSHQSSRDKRRKRSLPGSTVRREGRPISTFVLVPGGGGQAWYWHRVVPLLRARGHQAIAVDLPAADDRAGLAEYTDVVVAAIGEHRDGLVLVGQSMGGFTVPLVAERVPVERLVLLNAMTPKAGESPGEWWEATGHEAARAAKARQDGRDPDGFDPLMDFLHDLPPDVLAEATAGDAPEQSGTPFGQVWPLAGWPDVPTRFLQGRDDRFFPLEFQRRVVAERLPGVEVEELPGGHCLALSRPVELAEALGDGSRRSLRSRRGG</sequence>
<protein>
    <submittedName>
        <fullName evidence="3">Pimeloyl-ACP methyl ester carboxylesterase</fullName>
    </submittedName>
</protein>
<evidence type="ECO:0000259" key="2">
    <source>
        <dbReference type="Pfam" id="PF12697"/>
    </source>
</evidence>
<dbReference type="PANTHER" id="PTHR37017">
    <property type="entry name" value="AB HYDROLASE-1 DOMAIN-CONTAINING PROTEIN-RELATED"/>
    <property type="match status" value="1"/>
</dbReference>
<dbReference type="AlphaFoldDB" id="A0A543DZZ4"/>
<dbReference type="Proteomes" id="UP000315677">
    <property type="component" value="Unassembled WGS sequence"/>
</dbReference>
<dbReference type="PANTHER" id="PTHR37017:SF11">
    <property type="entry name" value="ESTERASE_LIPASE_THIOESTERASE DOMAIN-CONTAINING PROTEIN"/>
    <property type="match status" value="1"/>
</dbReference>